<keyword evidence="2" id="KW-1185">Reference proteome</keyword>
<gene>
    <name evidence="1" type="ORF">DPMN_128440</name>
</gene>
<dbReference type="AlphaFoldDB" id="A0A9D4JXE4"/>
<sequence length="209" mass="23268">MAMHDIVDNECDWQTVAHIPRITRGSVEYAVPVPPDNYSYAFEPYDRSVESNNDASALGTKPKGLFKSGIKVSNDEADTCHPYFRLHPLTEPEIHATPNESSTDDTLCVANGKTNVAPENTALPIHIYNHIKLKQGKTECDGDSGVLCSDKFSHISIMDDMASGKRQYYNIVNIQSARNESVDNYCHVGPNNTSIEKHVPRDDYDHVAM</sequence>
<dbReference type="Proteomes" id="UP000828390">
    <property type="component" value="Unassembled WGS sequence"/>
</dbReference>
<reference evidence="1" key="2">
    <citation type="submission" date="2020-11" db="EMBL/GenBank/DDBJ databases">
        <authorList>
            <person name="McCartney M.A."/>
            <person name="Auch B."/>
            <person name="Kono T."/>
            <person name="Mallez S."/>
            <person name="Becker A."/>
            <person name="Gohl D.M."/>
            <person name="Silverstein K.A.T."/>
            <person name="Koren S."/>
            <person name="Bechman K.B."/>
            <person name="Herman A."/>
            <person name="Abrahante J.E."/>
            <person name="Garbe J."/>
        </authorList>
    </citation>
    <scope>NUCLEOTIDE SEQUENCE</scope>
    <source>
        <strain evidence="1">Duluth1</strain>
        <tissue evidence="1">Whole animal</tissue>
    </source>
</reference>
<dbReference type="EMBL" id="JAIWYP010000005">
    <property type="protein sequence ID" value="KAH3826534.1"/>
    <property type="molecule type" value="Genomic_DNA"/>
</dbReference>
<reference evidence="1" key="1">
    <citation type="journal article" date="2019" name="bioRxiv">
        <title>The Genome of the Zebra Mussel, Dreissena polymorpha: A Resource for Invasive Species Research.</title>
        <authorList>
            <person name="McCartney M.A."/>
            <person name="Auch B."/>
            <person name="Kono T."/>
            <person name="Mallez S."/>
            <person name="Zhang Y."/>
            <person name="Obille A."/>
            <person name="Becker A."/>
            <person name="Abrahante J.E."/>
            <person name="Garbe J."/>
            <person name="Badalamenti J.P."/>
            <person name="Herman A."/>
            <person name="Mangelson H."/>
            <person name="Liachko I."/>
            <person name="Sullivan S."/>
            <person name="Sone E.D."/>
            <person name="Koren S."/>
            <person name="Silverstein K.A.T."/>
            <person name="Beckman K.B."/>
            <person name="Gohl D.M."/>
        </authorList>
    </citation>
    <scope>NUCLEOTIDE SEQUENCE</scope>
    <source>
        <strain evidence="1">Duluth1</strain>
        <tissue evidence="1">Whole animal</tissue>
    </source>
</reference>
<comment type="caution">
    <text evidence="1">The sequence shown here is derived from an EMBL/GenBank/DDBJ whole genome shotgun (WGS) entry which is preliminary data.</text>
</comment>
<name>A0A9D4JXE4_DREPO</name>
<protein>
    <submittedName>
        <fullName evidence="1">Uncharacterized protein</fullName>
    </submittedName>
</protein>
<evidence type="ECO:0000313" key="2">
    <source>
        <dbReference type="Proteomes" id="UP000828390"/>
    </source>
</evidence>
<accession>A0A9D4JXE4</accession>
<proteinExistence type="predicted"/>
<organism evidence="1 2">
    <name type="scientific">Dreissena polymorpha</name>
    <name type="common">Zebra mussel</name>
    <name type="synonym">Mytilus polymorpha</name>
    <dbReference type="NCBI Taxonomy" id="45954"/>
    <lineage>
        <taxon>Eukaryota</taxon>
        <taxon>Metazoa</taxon>
        <taxon>Spiralia</taxon>
        <taxon>Lophotrochozoa</taxon>
        <taxon>Mollusca</taxon>
        <taxon>Bivalvia</taxon>
        <taxon>Autobranchia</taxon>
        <taxon>Heteroconchia</taxon>
        <taxon>Euheterodonta</taxon>
        <taxon>Imparidentia</taxon>
        <taxon>Neoheterodontei</taxon>
        <taxon>Myida</taxon>
        <taxon>Dreissenoidea</taxon>
        <taxon>Dreissenidae</taxon>
        <taxon>Dreissena</taxon>
    </lineage>
</organism>
<evidence type="ECO:0000313" key="1">
    <source>
        <dbReference type="EMBL" id="KAH3826534.1"/>
    </source>
</evidence>